<dbReference type="GO" id="GO:0005737">
    <property type="term" value="C:cytoplasm"/>
    <property type="evidence" value="ECO:0007669"/>
    <property type="project" value="UniProtKB-SubCell"/>
</dbReference>
<evidence type="ECO:0000256" key="1">
    <source>
        <dbReference type="ARBA" id="ARBA00004496"/>
    </source>
</evidence>
<dbReference type="PANTHER" id="PTHR33238:SF11">
    <property type="entry name" value="TRANSCRIPTIONAL REGULATOR MNTR"/>
    <property type="match status" value="1"/>
</dbReference>
<evidence type="ECO:0000256" key="8">
    <source>
        <dbReference type="ARBA" id="ARBA00023159"/>
    </source>
</evidence>
<dbReference type="STRING" id="701521.PECL_1332"/>
<dbReference type="InterPro" id="IPR007167">
    <property type="entry name" value="Fe-transptr_FeoA-like"/>
</dbReference>
<evidence type="ECO:0000313" key="13">
    <source>
        <dbReference type="EMBL" id="AEV95558.1"/>
    </source>
</evidence>
<dbReference type="eggNOG" id="COG1918">
    <property type="taxonomic scope" value="Bacteria"/>
</dbReference>
<dbReference type="Pfam" id="PF02742">
    <property type="entry name" value="Fe_dep_repr_C"/>
    <property type="match status" value="1"/>
</dbReference>
<keyword evidence="5" id="KW-0678">Repressor</keyword>
<reference evidence="13 14" key="1">
    <citation type="journal article" date="2012" name="J. Bacteriol.">
        <title>Complete Genome Sequence of the Beer Spoilage Organism Pediococcus claussenii ATCC BAA-344T.</title>
        <authorList>
            <person name="Pittet V."/>
            <person name="Abegunde T."/>
            <person name="Marfleet T."/>
            <person name="Haakensen M."/>
            <person name="Morrow K."/>
            <person name="Jayaprakash T."/>
            <person name="Schroeder K."/>
            <person name="Trost B."/>
            <person name="Byrns S."/>
            <person name="Bergsveinson J."/>
            <person name="Kusalik A."/>
            <person name="Ziola B."/>
        </authorList>
    </citation>
    <scope>NUCLEOTIDE SEQUENCE [LARGE SCALE GENOMIC DNA]</scope>
    <source>
        <strain evidence="13 14">ATCC BAA-344</strain>
    </source>
</reference>
<keyword evidence="9" id="KW-0804">Transcription</keyword>
<dbReference type="SUPFAM" id="SSF46785">
    <property type="entry name" value="Winged helix' DNA-binding domain"/>
    <property type="match status" value="1"/>
</dbReference>
<dbReference type="eggNOG" id="COG1321">
    <property type="taxonomic scope" value="Bacteria"/>
</dbReference>
<dbReference type="InterPro" id="IPR022687">
    <property type="entry name" value="HTH_DTXR"/>
</dbReference>
<dbReference type="Pfam" id="PF04023">
    <property type="entry name" value="FeoA"/>
    <property type="match status" value="1"/>
</dbReference>
<dbReference type="EMBL" id="CP003137">
    <property type="protein sequence ID" value="AEV95558.1"/>
    <property type="molecule type" value="Genomic_DNA"/>
</dbReference>
<dbReference type="InterPro" id="IPR022689">
    <property type="entry name" value="Iron_dep_repressor"/>
</dbReference>
<comment type="subunit">
    <text evidence="3">Homodimer.</text>
</comment>
<keyword evidence="7" id="KW-0238">DNA-binding</keyword>
<dbReference type="KEGG" id="pce:PECL_1332"/>
<comment type="subcellular location">
    <subcellularLocation>
        <location evidence="1">Cytoplasm</location>
    </subcellularLocation>
</comment>
<sequence>MTPMKEDYLKIIFELGGTKNKVSNKQIANSLDIAAGSVTEMVSKLVEDGLATHTPYAGIALTDEGVEVAEQLVRRHRIWETFLVDKLHYKLSEVHTDAEQLEHVNSEKIINDLDAFLGHPKHCPHGGVIPTADGYYPEYSHVQLSELKDGDVAVVDRLADNRDLLTYLDQIDFDLGDRIKIIGHAPFEGPIKVQLLSEKEEDTIREVSFKASHYVFVQPEK</sequence>
<dbReference type="InterPro" id="IPR038157">
    <property type="entry name" value="FeoA_core_dom"/>
</dbReference>
<dbReference type="Gene3D" id="2.30.30.90">
    <property type="match status" value="1"/>
</dbReference>
<evidence type="ECO:0000256" key="11">
    <source>
        <dbReference type="ARBA" id="ARBA00032593"/>
    </source>
</evidence>
<evidence type="ECO:0000256" key="10">
    <source>
        <dbReference type="ARBA" id="ARBA00023211"/>
    </source>
</evidence>
<evidence type="ECO:0000256" key="5">
    <source>
        <dbReference type="ARBA" id="ARBA00022491"/>
    </source>
</evidence>
<dbReference type="InterPro" id="IPR036390">
    <property type="entry name" value="WH_DNA-bd_sf"/>
</dbReference>
<feature type="domain" description="HTH dtxR-type" evidence="12">
    <location>
        <begin position="1"/>
        <end position="62"/>
    </location>
</feature>
<dbReference type="InterPro" id="IPR050536">
    <property type="entry name" value="DtxR_MntR_Metal-Reg"/>
</dbReference>
<comment type="similarity">
    <text evidence="2">Belongs to the DtxR/MntR family.</text>
</comment>
<dbReference type="Pfam" id="PF01325">
    <property type="entry name" value="Fe_dep_repress"/>
    <property type="match status" value="1"/>
</dbReference>
<dbReference type="GO" id="GO:0003700">
    <property type="term" value="F:DNA-binding transcription factor activity"/>
    <property type="evidence" value="ECO:0007669"/>
    <property type="project" value="InterPro"/>
</dbReference>
<dbReference type="RefSeq" id="WP_014215752.1">
    <property type="nucleotide sequence ID" value="NC_016605.1"/>
</dbReference>
<proteinExistence type="inferred from homology"/>
<evidence type="ECO:0000256" key="3">
    <source>
        <dbReference type="ARBA" id="ARBA00011738"/>
    </source>
</evidence>
<gene>
    <name evidence="13" type="primary">scaR</name>
    <name evidence="13" type="ordered locus">PECL_1332</name>
</gene>
<dbReference type="Proteomes" id="UP000005444">
    <property type="component" value="Chromosome"/>
</dbReference>
<evidence type="ECO:0000256" key="7">
    <source>
        <dbReference type="ARBA" id="ARBA00023125"/>
    </source>
</evidence>
<dbReference type="HOGENOM" id="CLU_069532_0_2_9"/>
<keyword evidence="8" id="KW-0010">Activator</keyword>
<keyword evidence="14" id="KW-1185">Reference proteome</keyword>
<keyword evidence="6" id="KW-0805">Transcription regulation</keyword>
<evidence type="ECO:0000259" key="12">
    <source>
        <dbReference type="PROSITE" id="PS50944"/>
    </source>
</evidence>
<organism evidence="13 14">
    <name type="scientific">Pediococcus claussenii (strain ATCC BAA-344 / DSM 14800 / JCM 18046 / KCTC 3811 / LMG 21948 / P06)</name>
    <dbReference type="NCBI Taxonomy" id="701521"/>
    <lineage>
        <taxon>Bacteria</taxon>
        <taxon>Bacillati</taxon>
        <taxon>Bacillota</taxon>
        <taxon>Bacilli</taxon>
        <taxon>Lactobacillales</taxon>
        <taxon>Lactobacillaceae</taxon>
        <taxon>Pediococcus</taxon>
    </lineage>
</organism>
<dbReference type="PROSITE" id="PS50944">
    <property type="entry name" value="HTH_DTXR"/>
    <property type="match status" value="1"/>
</dbReference>
<dbReference type="PATRIC" id="fig|701521.8.peg.1237"/>
<dbReference type="PANTHER" id="PTHR33238">
    <property type="entry name" value="IRON (METAL) DEPENDENT REPRESSOR, DTXR FAMILY"/>
    <property type="match status" value="1"/>
</dbReference>
<dbReference type="InterPro" id="IPR036421">
    <property type="entry name" value="Fe_dep_repressor_sf"/>
</dbReference>
<dbReference type="GO" id="GO:0003677">
    <property type="term" value="F:DNA binding"/>
    <property type="evidence" value="ECO:0007669"/>
    <property type="project" value="UniProtKB-KW"/>
</dbReference>
<keyword evidence="4" id="KW-0963">Cytoplasm</keyword>
<dbReference type="Gene3D" id="1.10.10.10">
    <property type="entry name" value="Winged helix-like DNA-binding domain superfamily/Winged helix DNA-binding domain"/>
    <property type="match status" value="1"/>
</dbReference>
<evidence type="ECO:0000313" key="14">
    <source>
        <dbReference type="Proteomes" id="UP000005444"/>
    </source>
</evidence>
<dbReference type="SUPFAM" id="SSF47979">
    <property type="entry name" value="Iron-dependent repressor protein, dimerization domain"/>
    <property type="match status" value="1"/>
</dbReference>
<dbReference type="InterPro" id="IPR001367">
    <property type="entry name" value="Fe_dep_repressor"/>
</dbReference>
<dbReference type="SMART" id="SM00529">
    <property type="entry name" value="HTH_DTXR"/>
    <property type="match status" value="1"/>
</dbReference>
<dbReference type="InterPro" id="IPR036388">
    <property type="entry name" value="WH-like_DNA-bd_sf"/>
</dbReference>
<evidence type="ECO:0000256" key="4">
    <source>
        <dbReference type="ARBA" id="ARBA00022490"/>
    </source>
</evidence>
<evidence type="ECO:0000256" key="2">
    <source>
        <dbReference type="ARBA" id="ARBA00007871"/>
    </source>
</evidence>
<evidence type="ECO:0000256" key="6">
    <source>
        <dbReference type="ARBA" id="ARBA00023015"/>
    </source>
</evidence>
<dbReference type="SMART" id="SM00899">
    <property type="entry name" value="FeoA"/>
    <property type="match status" value="1"/>
</dbReference>
<name>G8PE73_PEDCP</name>
<accession>G8PE73</accession>
<protein>
    <recommendedName>
        <fullName evidence="11">Manganese transport regulator</fullName>
    </recommendedName>
</protein>
<evidence type="ECO:0000256" key="9">
    <source>
        <dbReference type="ARBA" id="ARBA00023163"/>
    </source>
</evidence>
<dbReference type="GO" id="GO:0046914">
    <property type="term" value="F:transition metal ion binding"/>
    <property type="evidence" value="ECO:0007669"/>
    <property type="project" value="InterPro"/>
</dbReference>
<dbReference type="AlphaFoldDB" id="G8PE73"/>
<dbReference type="GO" id="GO:0046983">
    <property type="term" value="F:protein dimerization activity"/>
    <property type="evidence" value="ECO:0007669"/>
    <property type="project" value="InterPro"/>
</dbReference>
<keyword evidence="10" id="KW-0464">Manganese</keyword>